<dbReference type="Proteomes" id="UP001177212">
    <property type="component" value="Unassembled WGS sequence"/>
</dbReference>
<gene>
    <name evidence="1" type="ORF">Q8W34_21815</name>
</gene>
<accession>A0ABT9FKB9</accession>
<sequence>MLAVLYMAGCFSDQQTAGLKESQLSNYQGERVTFSLQSITGIEQVPGSLISKQNTQISSNFMAQFDQLIVRAGDK</sequence>
<proteinExistence type="predicted"/>
<reference evidence="1" key="1">
    <citation type="submission" date="2023-07" db="EMBL/GenBank/DDBJ databases">
        <title>Genome content predicts the carbon catabolic preferences of heterotrophic bacteria.</title>
        <authorList>
            <person name="Gralka M."/>
        </authorList>
    </citation>
    <scope>NUCLEOTIDE SEQUENCE</scope>
    <source>
        <strain evidence="1">4G09</strain>
    </source>
</reference>
<evidence type="ECO:0000313" key="1">
    <source>
        <dbReference type="EMBL" id="MDP2567240.1"/>
    </source>
</evidence>
<protein>
    <submittedName>
        <fullName evidence="1">Efflux RND transporter periplasmic adaptor subunit</fullName>
    </submittedName>
</protein>
<dbReference type="EMBL" id="JAUYVT010000318">
    <property type="protein sequence ID" value="MDP2567240.1"/>
    <property type="molecule type" value="Genomic_DNA"/>
</dbReference>
<comment type="caution">
    <text evidence="1">The sequence shown here is derived from an EMBL/GenBank/DDBJ whole genome shotgun (WGS) entry which is preliminary data.</text>
</comment>
<organism evidence="1 2">
    <name type="scientific">Pseudoalteromonas marina</name>
    <dbReference type="NCBI Taxonomy" id="267375"/>
    <lineage>
        <taxon>Bacteria</taxon>
        <taxon>Pseudomonadati</taxon>
        <taxon>Pseudomonadota</taxon>
        <taxon>Gammaproteobacteria</taxon>
        <taxon>Alteromonadales</taxon>
        <taxon>Pseudoalteromonadaceae</taxon>
        <taxon>Pseudoalteromonas</taxon>
    </lineage>
</organism>
<name>A0ABT9FKB9_9GAMM</name>
<evidence type="ECO:0000313" key="2">
    <source>
        <dbReference type="Proteomes" id="UP001177212"/>
    </source>
</evidence>
<feature type="non-terminal residue" evidence="1">
    <location>
        <position position="75"/>
    </location>
</feature>
<keyword evidence="2" id="KW-1185">Reference proteome</keyword>